<keyword evidence="1" id="KW-0812">Transmembrane</keyword>
<evidence type="ECO:0000313" key="2">
    <source>
        <dbReference type="EMBL" id="SEH16170.1"/>
    </source>
</evidence>
<organism evidence="2 3">
    <name type="scientific">Thermoleophilum album</name>
    <dbReference type="NCBI Taxonomy" id="29539"/>
    <lineage>
        <taxon>Bacteria</taxon>
        <taxon>Bacillati</taxon>
        <taxon>Actinomycetota</taxon>
        <taxon>Thermoleophilia</taxon>
        <taxon>Thermoleophilales</taxon>
        <taxon>Thermoleophilaceae</taxon>
        <taxon>Thermoleophilum</taxon>
    </lineage>
</organism>
<dbReference type="EMBL" id="FNWJ01000003">
    <property type="protein sequence ID" value="SEH16170.1"/>
    <property type="molecule type" value="Genomic_DNA"/>
</dbReference>
<feature type="transmembrane region" description="Helical" evidence="1">
    <location>
        <begin position="99"/>
        <end position="122"/>
    </location>
</feature>
<dbReference type="Proteomes" id="UP000222056">
    <property type="component" value="Unassembled WGS sequence"/>
</dbReference>
<evidence type="ECO:0008006" key="4">
    <source>
        <dbReference type="Google" id="ProtNLM"/>
    </source>
</evidence>
<keyword evidence="1" id="KW-1133">Transmembrane helix</keyword>
<keyword evidence="3" id="KW-1185">Reference proteome</keyword>
<proteinExistence type="predicted"/>
<protein>
    <recommendedName>
        <fullName evidence="4">ABC-2 type transport system permease protein</fullName>
    </recommendedName>
</protein>
<dbReference type="RefSeq" id="WP_093119025.1">
    <property type="nucleotide sequence ID" value="NZ_FNWJ01000003.1"/>
</dbReference>
<reference evidence="3" key="1">
    <citation type="submission" date="2016-10" db="EMBL/GenBank/DDBJ databases">
        <authorList>
            <person name="Varghese N."/>
            <person name="Submissions S."/>
        </authorList>
    </citation>
    <scope>NUCLEOTIDE SEQUENCE [LARGE SCALE GENOMIC DNA]</scope>
    <source>
        <strain evidence="3">ATCC 35263</strain>
    </source>
</reference>
<evidence type="ECO:0000256" key="1">
    <source>
        <dbReference type="SAM" id="Phobius"/>
    </source>
</evidence>
<name>A0A1H6G0Q5_THEAL</name>
<feature type="transmembrane region" description="Helical" evidence="1">
    <location>
        <begin position="161"/>
        <end position="179"/>
    </location>
</feature>
<accession>A0A1H6G0Q5</accession>
<sequence>MSAFTAVGSAFAREHLRAPLTLTLLVAIPALFVLIFASVLGDFARALGGTLAERAATAISAGWAAAFLSGSLAFFELASSRGADRRLALAGLGPWRVAAARLAASLTLGVTVSAVALGTLWLESGIEHPAHAAVAVFAFAAIYIGVGALVGALVSGPLEGSLLVVLVFVVDVFSGPAMTSDRSSFLLTPTREAADLLIAAGGGRGSPGDAWLAVGAISFGALVVAVTAFWLSARSRV</sequence>
<dbReference type="STRING" id="29539.SAMN02745716_2102"/>
<feature type="transmembrane region" description="Helical" evidence="1">
    <location>
        <begin position="134"/>
        <end position="154"/>
    </location>
</feature>
<keyword evidence="1" id="KW-0472">Membrane</keyword>
<feature type="transmembrane region" description="Helical" evidence="1">
    <location>
        <begin position="60"/>
        <end position="78"/>
    </location>
</feature>
<evidence type="ECO:0000313" key="3">
    <source>
        <dbReference type="Proteomes" id="UP000222056"/>
    </source>
</evidence>
<feature type="transmembrane region" description="Helical" evidence="1">
    <location>
        <begin position="20"/>
        <end position="40"/>
    </location>
</feature>
<feature type="transmembrane region" description="Helical" evidence="1">
    <location>
        <begin position="210"/>
        <end position="231"/>
    </location>
</feature>
<dbReference type="AlphaFoldDB" id="A0A1H6G0Q5"/>
<gene>
    <name evidence="2" type="ORF">SAMN02745716_2102</name>
</gene>